<keyword evidence="3" id="KW-1185">Reference proteome</keyword>
<comment type="caution">
    <text evidence="2">The sequence shown here is derived from an EMBL/GenBank/DDBJ whole genome shotgun (WGS) entry which is preliminary data.</text>
</comment>
<organism evidence="2 3">
    <name type="scientific">Eschrichtius robustus</name>
    <name type="common">California gray whale</name>
    <name type="synonym">Eschrichtius gibbosus</name>
    <dbReference type="NCBI Taxonomy" id="9764"/>
    <lineage>
        <taxon>Eukaryota</taxon>
        <taxon>Metazoa</taxon>
        <taxon>Chordata</taxon>
        <taxon>Craniata</taxon>
        <taxon>Vertebrata</taxon>
        <taxon>Euteleostomi</taxon>
        <taxon>Mammalia</taxon>
        <taxon>Eutheria</taxon>
        <taxon>Laurasiatheria</taxon>
        <taxon>Artiodactyla</taxon>
        <taxon>Whippomorpha</taxon>
        <taxon>Cetacea</taxon>
        <taxon>Mysticeti</taxon>
        <taxon>Eschrichtiidae</taxon>
        <taxon>Eschrichtius</taxon>
    </lineage>
</organism>
<gene>
    <name evidence="2" type="ORF">J1605_019041</name>
</gene>
<reference evidence="2 3" key="1">
    <citation type="submission" date="2022-11" db="EMBL/GenBank/DDBJ databases">
        <title>Whole genome sequence of Eschrichtius robustus ER-17-0199.</title>
        <authorList>
            <person name="Bruniche-Olsen A."/>
            <person name="Black A.N."/>
            <person name="Fields C.J."/>
            <person name="Walden K."/>
            <person name="Dewoody J.A."/>
        </authorList>
    </citation>
    <scope>NUCLEOTIDE SEQUENCE [LARGE SCALE GENOMIC DNA]</scope>
    <source>
        <strain evidence="2">ER-17-0199</strain>
        <tissue evidence="2">Blubber</tissue>
    </source>
</reference>
<proteinExistence type="predicted"/>
<sequence>MTKIPSLALFSSSSSELLGKSFKIFSGLNHFNHYLQTSRRKLLGGTYHFNTSSRKQRTKDNDKSKERTLEDNEEERRLKERKDQLYWEHLLTLCVITVLMSWLVSPSTSRGTISWTNFVHEMLARSQVQKVQVVPHSDVVEVYLHPGAVVFGWPRLALMHECRFQILIYLREASSS</sequence>
<feature type="region of interest" description="Disordered" evidence="1">
    <location>
        <begin position="51"/>
        <end position="75"/>
    </location>
</feature>
<evidence type="ECO:0000313" key="3">
    <source>
        <dbReference type="Proteomes" id="UP001159641"/>
    </source>
</evidence>
<name>A0AB34HRE7_ESCRO</name>
<evidence type="ECO:0008006" key="4">
    <source>
        <dbReference type="Google" id="ProtNLM"/>
    </source>
</evidence>
<protein>
    <recommendedName>
        <fullName evidence="4">Paraplegin</fullName>
    </recommendedName>
</protein>
<dbReference type="Proteomes" id="UP001159641">
    <property type="component" value="Unassembled WGS sequence"/>
</dbReference>
<feature type="compositionally biased region" description="Basic and acidic residues" evidence="1">
    <location>
        <begin position="58"/>
        <end position="75"/>
    </location>
</feature>
<accession>A0AB34HRE7</accession>
<dbReference type="Gene3D" id="3.40.1690.20">
    <property type="match status" value="1"/>
</dbReference>
<evidence type="ECO:0000256" key="1">
    <source>
        <dbReference type="SAM" id="MobiDB-lite"/>
    </source>
</evidence>
<dbReference type="EMBL" id="JAIQCJ010000875">
    <property type="protein sequence ID" value="KAJ8794127.1"/>
    <property type="molecule type" value="Genomic_DNA"/>
</dbReference>
<evidence type="ECO:0000313" key="2">
    <source>
        <dbReference type="EMBL" id="KAJ8794127.1"/>
    </source>
</evidence>
<dbReference type="AlphaFoldDB" id="A0AB34HRE7"/>